<accession>A0A843VUP3</accession>
<dbReference type="EMBL" id="NMUH01002603">
    <property type="protein sequence ID" value="MQM01012.1"/>
    <property type="molecule type" value="Genomic_DNA"/>
</dbReference>
<evidence type="ECO:0008006" key="4">
    <source>
        <dbReference type="Google" id="ProtNLM"/>
    </source>
</evidence>
<feature type="compositionally biased region" description="Low complexity" evidence="1">
    <location>
        <begin position="97"/>
        <end position="114"/>
    </location>
</feature>
<dbReference type="OrthoDB" id="206969at2759"/>
<evidence type="ECO:0000256" key="1">
    <source>
        <dbReference type="SAM" id="MobiDB-lite"/>
    </source>
</evidence>
<evidence type="ECO:0000313" key="3">
    <source>
        <dbReference type="Proteomes" id="UP000652761"/>
    </source>
</evidence>
<dbReference type="GO" id="GO:0005634">
    <property type="term" value="C:nucleus"/>
    <property type="evidence" value="ECO:0007669"/>
    <property type="project" value="TreeGrafter"/>
</dbReference>
<feature type="region of interest" description="Disordered" evidence="1">
    <location>
        <begin position="341"/>
        <end position="367"/>
    </location>
</feature>
<dbReference type="Pfam" id="PF10253">
    <property type="entry name" value="PRCC"/>
    <property type="match status" value="1"/>
</dbReference>
<feature type="compositionally biased region" description="Gly residues" evidence="1">
    <location>
        <begin position="213"/>
        <end position="228"/>
    </location>
</feature>
<name>A0A843VUP3_COLES</name>
<dbReference type="PANTHER" id="PTHR13621:SF2">
    <property type="entry name" value="PROLINE-RICH PROTEIN PRCC"/>
    <property type="match status" value="1"/>
</dbReference>
<dbReference type="AlphaFoldDB" id="A0A843VUP3"/>
<proteinExistence type="predicted"/>
<comment type="caution">
    <text evidence="2">The sequence shown here is derived from an EMBL/GenBank/DDBJ whole genome shotgun (WGS) entry which is preliminary data.</text>
</comment>
<feature type="region of interest" description="Disordered" evidence="1">
    <location>
        <begin position="1"/>
        <end position="240"/>
    </location>
</feature>
<feature type="region of interest" description="Disordered" evidence="1">
    <location>
        <begin position="299"/>
        <end position="319"/>
    </location>
</feature>
<feature type="compositionally biased region" description="Acidic residues" evidence="1">
    <location>
        <begin position="148"/>
        <end position="158"/>
    </location>
</feature>
<feature type="compositionally biased region" description="Pro residues" evidence="1">
    <location>
        <begin position="84"/>
        <end position="96"/>
    </location>
</feature>
<feature type="compositionally biased region" description="Low complexity" evidence="1">
    <location>
        <begin position="46"/>
        <end position="83"/>
    </location>
</feature>
<protein>
    <recommendedName>
        <fullName evidence="4">Proline-rich protein PRCC</fullName>
    </recommendedName>
</protein>
<dbReference type="InterPro" id="IPR018800">
    <property type="entry name" value="PRCC"/>
</dbReference>
<dbReference type="PANTHER" id="PTHR13621">
    <property type="entry name" value="PROLINE-RICH PROTEIN PRCC"/>
    <property type="match status" value="1"/>
</dbReference>
<sequence>MESLLANYASSDEEGGTGRGDEDREPEKNPRSTPSSLFSSVPPPRSTSSSSSPLFSSLPPPQSSSSSSLFGFLPPPKSSSVPSSLPPPKSVAPSPSPSSSSSSSSSLFSSLPAPKSHKPKAPPPSQPGPKKVVQFRPPINPALLKPDDADEDEDDEDSGMGRRRAQDFASMPLSSIIPAPKHALGLGPSSSRRTIIEADVPAVSTEPAKEEGSGGVSGDQGGYGGQWTGGNAQIGVDGQSGSGALGGDVAGVDSSGWDPSAASYKAYGSYASFQGYDNYSSYGGQWDYGASAAGATSAAEMPETARTATKRGREEIPSEILEVKQDELMKNRPREDQVKLTGIAFGPSYQPASSGKGKPTKLHRRKHQIGSLYFDMRQKEMELAERRAKGFLTKKETQAKYGW</sequence>
<organism evidence="2 3">
    <name type="scientific">Colocasia esculenta</name>
    <name type="common">Wild taro</name>
    <name type="synonym">Arum esculentum</name>
    <dbReference type="NCBI Taxonomy" id="4460"/>
    <lineage>
        <taxon>Eukaryota</taxon>
        <taxon>Viridiplantae</taxon>
        <taxon>Streptophyta</taxon>
        <taxon>Embryophyta</taxon>
        <taxon>Tracheophyta</taxon>
        <taxon>Spermatophyta</taxon>
        <taxon>Magnoliopsida</taxon>
        <taxon>Liliopsida</taxon>
        <taxon>Araceae</taxon>
        <taxon>Aroideae</taxon>
        <taxon>Colocasieae</taxon>
        <taxon>Colocasia</taxon>
    </lineage>
</organism>
<feature type="compositionally biased region" description="Basic and acidic residues" evidence="1">
    <location>
        <begin position="19"/>
        <end position="30"/>
    </location>
</feature>
<reference evidence="2" key="1">
    <citation type="submission" date="2017-07" db="EMBL/GenBank/DDBJ databases">
        <title>Taro Niue Genome Assembly and Annotation.</title>
        <authorList>
            <person name="Atibalentja N."/>
            <person name="Keating K."/>
            <person name="Fields C.J."/>
        </authorList>
    </citation>
    <scope>NUCLEOTIDE SEQUENCE</scope>
    <source>
        <strain evidence="2">Niue_2</strain>
        <tissue evidence="2">Leaf</tissue>
    </source>
</reference>
<keyword evidence="3" id="KW-1185">Reference proteome</keyword>
<dbReference type="Proteomes" id="UP000652761">
    <property type="component" value="Unassembled WGS sequence"/>
</dbReference>
<gene>
    <name evidence="2" type="ORF">Taro_033761</name>
</gene>
<feature type="compositionally biased region" description="Basic residues" evidence="1">
    <location>
        <begin position="358"/>
        <end position="367"/>
    </location>
</feature>
<evidence type="ECO:0000313" key="2">
    <source>
        <dbReference type="EMBL" id="MQM01012.1"/>
    </source>
</evidence>